<dbReference type="AlphaFoldDB" id="A0A5P1ER45"/>
<dbReference type="Gene3D" id="3.20.20.80">
    <property type="entry name" value="Glycosidases"/>
    <property type="match status" value="2"/>
</dbReference>
<dbReference type="EMBL" id="CM007386">
    <property type="protein sequence ID" value="ONK66490.1"/>
    <property type="molecule type" value="Genomic_DNA"/>
</dbReference>
<reference evidence="6" key="1">
    <citation type="journal article" date="2017" name="Nat. Commun.">
        <title>The asparagus genome sheds light on the origin and evolution of a young Y chromosome.</title>
        <authorList>
            <person name="Harkess A."/>
            <person name="Zhou J."/>
            <person name="Xu C."/>
            <person name="Bowers J.E."/>
            <person name="Van der Hulst R."/>
            <person name="Ayyampalayam S."/>
            <person name="Mercati F."/>
            <person name="Riccardi P."/>
            <person name="McKain M.R."/>
            <person name="Kakrana A."/>
            <person name="Tang H."/>
            <person name="Ray J."/>
            <person name="Groenendijk J."/>
            <person name="Arikit S."/>
            <person name="Mathioni S.M."/>
            <person name="Nakano M."/>
            <person name="Shan H."/>
            <person name="Telgmann-Rauber A."/>
            <person name="Kanno A."/>
            <person name="Yue Z."/>
            <person name="Chen H."/>
            <person name="Li W."/>
            <person name="Chen Y."/>
            <person name="Xu X."/>
            <person name="Zhang Y."/>
            <person name="Luo S."/>
            <person name="Chen H."/>
            <person name="Gao J."/>
            <person name="Mao Z."/>
            <person name="Pires J.C."/>
            <person name="Luo M."/>
            <person name="Kudrna D."/>
            <person name="Wing R.A."/>
            <person name="Meyers B.C."/>
            <person name="Yi K."/>
            <person name="Kong H."/>
            <person name="Lavrijsen P."/>
            <person name="Sunseri F."/>
            <person name="Falavigna A."/>
            <person name="Ye Y."/>
            <person name="Leebens-Mack J.H."/>
            <person name="Chen G."/>
        </authorList>
    </citation>
    <scope>NUCLEOTIDE SEQUENCE [LARGE SCALE GENOMIC DNA]</scope>
    <source>
        <strain evidence="6">cv. DH0086</strain>
    </source>
</reference>
<dbReference type="SUPFAM" id="SSF51445">
    <property type="entry name" value="(Trans)glycosidases"/>
    <property type="match status" value="1"/>
</dbReference>
<dbReference type="GO" id="GO:0004565">
    <property type="term" value="F:beta-galactosidase activity"/>
    <property type="evidence" value="ECO:0007669"/>
    <property type="project" value="UniProtKB-EC"/>
</dbReference>
<dbReference type="EC" id="3.2.1.23" evidence="3"/>
<name>A0A5P1ER45_ASPOF</name>
<evidence type="ECO:0000313" key="5">
    <source>
        <dbReference type="EMBL" id="ONK66490.1"/>
    </source>
</evidence>
<protein>
    <recommendedName>
        <fullName evidence="3">beta-galactosidase</fullName>
        <ecNumber evidence="3">3.2.1.23</ecNumber>
    </recommendedName>
</protein>
<accession>A0A5P1ER45</accession>
<dbReference type="OMA" id="QRDHEAP"/>
<evidence type="ECO:0000259" key="4">
    <source>
        <dbReference type="Pfam" id="PF01301"/>
    </source>
</evidence>
<dbReference type="Pfam" id="PF01301">
    <property type="entry name" value="Glyco_hydro_35"/>
    <property type="match status" value="2"/>
</dbReference>
<sequence length="290" mass="33399">MTIVSSSQATTGNPGAILVMTVARAKAGIRGANESGGVCWMWPDLIRKAKDGDLNEIQTYVFWNGHEPVQGQYYFEDMYDLVKFIKLVQKDGLYVNLRIGPYVCAEWNFGFRTDNEPFKIENEFRHLQRDHEAPAKAYAGWAAKMKLDLDTGIQWIMCKEDDAPDPIINTWNGFYVDDFSPNNPYKPSMWTEVWTAWFTRFGGPVHYQHVEDVAFPIAQFIQKGGSYFNYYMYHGGTNFGKTAGGPFIATNYNYDAPIDEYGRSPNLTDENGFRWRVFVDILQQRHKLLR</sequence>
<dbReference type="PANTHER" id="PTHR23421">
    <property type="entry name" value="BETA-GALACTOSIDASE RELATED"/>
    <property type="match status" value="1"/>
</dbReference>
<keyword evidence="6" id="KW-1185">Reference proteome</keyword>
<evidence type="ECO:0000256" key="3">
    <source>
        <dbReference type="ARBA" id="ARBA00012756"/>
    </source>
</evidence>
<feature type="domain" description="Glycoside hydrolase 35 catalytic" evidence="4">
    <location>
        <begin position="119"/>
        <end position="263"/>
    </location>
</feature>
<evidence type="ECO:0000313" key="6">
    <source>
        <dbReference type="Proteomes" id="UP000243459"/>
    </source>
</evidence>
<proteinExistence type="inferred from homology"/>
<gene>
    <name evidence="5" type="ORF">A4U43_C06F8740</name>
</gene>
<dbReference type="GO" id="GO:0005975">
    <property type="term" value="P:carbohydrate metabolic process"/>
    <property type="evidence" value="ECO:0007669"/>
    <property type="project" value="InterPro"/>
</dbReference>
<dbReference type="PRINTS" id="PR00742">
    <property type="entry name" value="GLHYDRLASE35"/>
</dbReference>
<evidence type="ECO:0000256" key="1">
    <source>
        <dbReference type="ARBA" id="ARBA00001412"/>
    </source>
</evidence>
<comment type="catalytic activity">
    <reaction evidence="1">
        <text>Hydrolysis of terminal non-reducing beta-D-galactose residues in beta-D-galactosides.</text>
        <dbReference type="EC" id="3.2.1.23"/>
    </reaction>
</comment>
<evidence type="ECO:0000256" key="2">
    <source>
        <dbReference type="ARBA" id="ARBA00009809"/>
    </source>
</evidence>
<dbReference type="InterPro" id="IPR031330">
    <property type="entry name" value="Gly_Hdrlase_35_cat"/>
</dbReference>
<dbReference type="Gramene" id="ONK66490">
    <property type="protein sequence ID" value="ONK66490"/>
    <property type="gene ID" value="A4U43_C06F8740"/>
</dbReference>
<comment type="similarity">
    <text evidence="2">Belongs to the glycosyl hydrolase 35 family.</text>
</comment>
<dbReference type="InterPro" id="IPR001944">
    <property type="entry name" value="Glycoside_Hdrlase_35"/>
</dbReference>
<feature type="domain" description="Glycoside hydrolase 35 catalytic" evidence="4">
    <location>
        <begin position="41"/>
        <end position="110"/>
    </location>
</feature>
<organism evidence="5 6">
    <name type="scientific">Asparagus officinalis</name>
    <name type="common">Garden asparagus</name>
    <dbReference type="NCBI Taxonomy" id="4686"/>
    <lineage>
        <taxon>Eukaryota</taxon>
        <taxon>Viridiplantae</taxon>
        <taxon>Streptophyta</taxon>
        <taxon>Embryophyta</taxon>
        <taxon>Tracheophyta</taxon>
        <taxon>Spermatophyta</taxon>
        <taxon>Magnoliopsida</taxon>
        <taxon>Liliopsida</taxon>
        <taxon>Asparagales</taxon>
        <taxon>Asparagaceae</taxon>
        <taxon>Asparagoideae</taxon>
        <taxon>Asparagus</taxon>
    </lineage>
</organism>
<dbReference type="InterPro" id="IPR017853">
    <property type="entry name" value="GH"/>
</dbReference>
<dbReference type="Proteomes" id="UP000243459">
    <property type="component" value="Chromosome 6"/>
</dbReference>